<feature type="transmembrane region" description="Helical" evidence="7">
    <location>
        <begin position="309"/>
        <end position="329"/>
    </location>
</feature>
<gene>
    <name evidence="8" type="ORF">FNF29_06406</name>
</gene>
<feature type="transmembrane region" description="Helical" evidence="7">
    <location>
        <begin position="423"/>
        <end position="443"/>
    </location>
</feature>
<evidence type="ECO:0000256" key="3">
    <source>
        <dbReference type="ARBA" id="ARBA00022448"/>
    </source>
</evidence>
<dbReference type="Pfam" id="PF11700">
    <property type="entry name" value="ATG22"/>
    <property type="match status" value="1"/>
</dbReference>
<comment type="similarity">
    <text evidence="2">Belongs to the ATG22 family.</text>
</comment>
<dbReference type="InterPro" id="IPR050495">
    <property type="entry name" value="ATG22/LtaA_families"/>
</dbReference>
<dbReference type="Proteomes" id="UP000323011">
    <property type="component" value="Unassembled WGS sequence"/>
</dbReference>
<dbReference type="SUPFAM" id="SSF103473">
    <property type="entry name" value="MFS general substrate transporter"/>
    <property type="match status" value="1"/>
</dbReference>
<evidence type="ECO:0000256" key="6">
    <source>
        <dbReference type="ARBA" id="ARBA00023136"/>
    </source>
</evidence>
<dbReference type="Gene3D" id="3.90.1140.10">
    <property type="entry name" value="Cyclic phosphodiesterase"/>
    <property type="match status" value="1"/>
</dbReference>
<comment type="caution">
    <text evidence="8">The sequence shown here is derived from an EMBL/GenBank/DDBJ whole genome shotgun (WGS) entry which is preliminary data.</text>
</comment>
<reference evidence="8 9" key="1">
    <citation type="submission" date="2019-07" db="EMBL/GenBank/DDBJ databases">
        <title>Genomes of Cafeteria roenbergensis.</title>
        <authorList>
            <person name="Fischer M.G."/>
            <person name="Hackl T."/>
            <person name="Roman M."/>
        </authorList>
    </citation>
    <scope>NUCLEOTIDE SEQUENCE [LARGE SCALE GENOMIC DNA]</scope>
    <source>
        <strain evidence="8 9">BVI</strain>
    </source>
</reference>
<feature type="transmembrane region" description="Helical" evidence="7">
    <location>
        <begin position="552"/>
        <end position="577"/>
    </location>
</feature>
<dbReference type="SUPFAM" id="SSF55144">
    <property type="entry name" value="LigT-like"/>
    <property type="match status" value="1"/>
</dbReference>
<feature type="transmembrane region" description="Helical" evidence="7">
    <location>
        <begin position="335"/>
        <end position="359"/>
    </location>
</feature>
<name>A0A5A8C7E0_CAFRO</name>
<organism evidence="8 9">
    <name type="scientific">Cafeteria roenbergensis</name>
    <name type="common">Marine flagellate</name>
    <dbReference type="NCBI Taxonomy" id="33653"/>
    <lineage>
        <taxon>Eukaryota</taxon>
        <taxon>Sar</taxon>
        <taxon>Stramenopiles</taxon>
        <taxon>Bigyra</taxon>
        <taxon>Opalozoa</taxon>
        <taxon>Bicosoecida</taxon>
        <taxon>Cafeteriaceae</taxon>
        <taxon>Cafeteria</taxon>
    </lineage>
</organism>
<dbReference type="InterPro" id="IPR024671">
    <property type="entry name" value="Atg22-like"/>
</dbReference>
<dbReference type="PANTHER" id="PTHR23519:SF1">
    <property type="entry name" value="AUTOPHAGY-RELATED PROTEIN 22"/>
    <property type="match status" value="1"/>
</dbReference>
<dbReference type="InterPro" id="IPR009097">
    <property type="entry name" value="Cyclic_Pdiesterase"/>
</dbReference>
<keyword evidence="3" id="KW-0813">Transport</keyword>
<feature type="transmembrane region" description="Helical" evidence="7">
    <location>
        <begin position="279"/>
        <end position="302"/>
    </location>
</feature>
<evidence type="ECO:0000256" key="4">
    <source>
        <dbReference type="ARBA" id="ARBA00022692"/>
    </source>
</evidence>
<dbReference type="AlphaFoldDB" id="A0A5A8C7E0"/>
<protein>
    <recommendedName>
        <fullName evidence="10">Autophagy-related protein</fullName>
    </recommendedName>
</protein>
<evidence type="ECO:0008006" key="10">
    <source>
        <dbReference type="Google" id="ProtNLM"/>
    </source>
</evidence>
<feature type="transmembrane region" description="Helical" evidence="7">
    <location>
        <begin position="517"/>
        <end position="540"/>
    </location>
</feature>
<accession>A0A5A8C7E0</accession>
<dbReference type="EMBL" id="VLTN01000048">
    <property type="protein sequence ID" value="KAA0148933.1"/>
    <property type="molecule type" value="Genomic_DNA"/>
</dbReference>
<dbReference type="InterPro" id="IPR036259">
    <property type="entry name" value="MFS_trans_sf"/>
</dbReference>
<sequence>MAVAAAEAAGLRSKLLATEVKSALCICPPQALWPSIQGVRERMDKSYLRWMPHINVAYPFVGAGRAEEAASVLRSAFRSAGIAEFSVALDSAGYFQHSKKSSTLWLAPRVVDGGEPDVLDRLQRAVQGAIPACSHLRSQADAVDGALPAADAETDPDHPPVTQRELRGWYAFDAGSSAVSTVVISGFWPLLVQDTAIAASGFPEVCPNVIRNATFIAEALGATTAEVAFRQLAPTADGCVGDVCPGLPATVSQCLEADGSSLFPLRVNFAGTPVEPTSFASAAISLSVILQVAVFISLGAYADHGRGRLTALKVLTLLGGLLCFAMFAVNENTWWLGGIFGALINVLYGATFVAYNAWLPQLAVKHPTMLGKVDAGTAEGKASLQYLMDELSGKGFMWGYIGSVVCMAVCVGFTIFLPSSLAYPLNMAFAGAWWLAFAVWTFATLEPRPGPPLPAGVNPIAFSWRRMFATVSRARHLPQLWWMLGLWFLYSDGFNIVASVGALYANSEVEFGFSRSTALAILIILSPIMAAIGNAAWLAIAKRFDLSARTVVILNLCIIVVVPVWGLLGFATTAIGLRHGWELFVGIAVYGFNLGAVQSFSRSLFASLVPRQQLSELFALYEITDKGSSWLGPLIVALVQQASGTLRLAFIYILVMLVVPALGLLTLDVASGHRQAIAMERVLDEETVLRARSIQADKAAESAGTDP</sequence>
<feature type="transmembrane region" description="Helical" evidence="7">
    <location>
        <begin position="480"/>
        <end position="505"/>
    </location>
</feature>
<evidence type="ECO:0000256" key="2">
    <source>
        <dbReference type="ARBA" id="ARBA00006978"/>
    </source>
</evidence>
<dbReference type="Gene3D" id="1.20.1250.20">
    <property type="entry name" value="MFS general substrate transporter like domains"/>
    <property type="match status" value="1"/>
</dbReference>
<dbReference type="Pfam" id="PF13563">
    <property type="entry name" value="2_5_RNA_ligase2"/>
    <property type="match status" value="1"/>
</dbReference>
<keyword evidence="9" id="KW-1185">Reference proteome</keyword>
<dbReference type="PANTHER" id="PTHR23519">
    <property type="entry name" value="AUTOPHAGY-RELATED PROTEIN 22"/>
    <property type="match status" value="1"/>
</dbReference>
<evidence type="ECO:0000256" key="1">
    <source>
        <dbReference type="ARBA" id="ARBA00004127"/>
    </source>
</evidence>
<keyword evidence="6 7" id="KW-0472">Membrane</keyword>
<dbReference type="GO" id="GO:0012505">
    <property type="term" value="C:endomembrane system"/>
    <property type="evidence" value="ECO:0007669"/>
    <property type="project" value="UniProtKB-SubCell"/>
</dbReference>
<feature type="transmembrane region" description="Helical" evidence="7">
    <location>
        <begin position="583"/>
        <end position="606"/>
    </location>
</feature>
<comment type="subcellular location">
    <subcellularLocation>
        <location evidence="1">Endomembrane system</location>
        <topology evidence="1">Multi-pass membrane protein</topology>
    </subcellularLocation>
</comment>
<feature type="transmembrane region" description="Helical" evidence="7">
    <location>
        <begin position="649"/>
        <end position="670"/>
    </location>
</feature>
<keyword evidence="5 7" id="KW-1133">Transmembrane helix</keyword>
<keyword evidence="4 7" id="KW-0812">Transmembrane</keyword>
<evidence type="ECO:0000256" key="5">
    <source>
        <dbReference type="ARBA" id="ARBA00022989"/>
    </source>
</evidence>
<proteinExistence type="inferred from homology"/>
<evidence type="ECO:0000256" key="7">
    <source>
        <dbReference type="SAM" id="Phobius"/>
    </source>
</evidence>
<evidence type="ECO:0000313" key="8">
    <source>
        <dbReference type="EMBL" id="KAA0148933.1"/>
    </source>
</evidence>
<feature type="transmembrane region" description="Helical" evidence="7">
    <location>
        <begin position="397"/>
        <end position="417"/>
    </location>
</feature>
<evidence type="ECO:0000313" key="9">
    <source>
        <dbReference type="Proteomes" id="UP000323011"/>
    </source>
</evidence>